<organism evidence="1 2">
    <name type="scientific">Corynespora cassiicola Philippines</name>
    <dbReference type="NCBI Taxonomy" id="1448308"/>
    <lineage>
        <taxon>Eukaryota</taxon>
        <taxon>Fungi</taxon>
        <taxon>Dikarya</taxon>
        <taxon>Ascomycota</taxon>
        <taxon>Pezizomycotina</taxon>
        <taxon>Dothideomycetes</taxon>
        <taxon>Pleosporomycetidae</taxon>
        <taxon>Pleosporales</taxon>
        <taxon>Corynesporascaceae</taxon>
        <taxon>Corynespora</taxon>
    </lineage>
</organism>
<evidence type="ECO:0000313" key="2">
    <source>
        <dbReference type="Proteomes" id="UP000240883"/>
    </source>
</evidence>
<keyword evidence="2" id="KW-1185">Reference proteome</keyword>
<gene>
    <name evidence="1" type="ORF">BS50DRAFT_146615</name>
</gene>
<reference evidence="1 2" key="1">
    <citation type="journal article" date="2018" name="Front. Microbiol.">
        <title>Genome-Wide Analysis of Corynespora cassiicola Leaf Fall Disease Putative Effectors.</title>
        <authorList>
            <person name="Lopez D."/>
            <person name="Ribeiro S."/>
            <person name="Label P."/>
            <person name="Fumanal B."/>
            <person name="Venisse J.S."/>
            <person name="Kohler A."/>
            <person name="de Oliveira R.R."/>
            <person name="Labutti K."/>
            <person name="Lipzen A."/>
            <person name="Lail K."/>
            <person name="Bauer D."/>
            <person name="Ohm R.A."/>
            <person name="Barry K.W."/>
            <person name="Spatafora J."/>
            <person name="Grigoriev I.V."/>
            <person name="Martin F.M."/>
            <person name="Pujade-Renaud V."/>
        </authorList>
    </citation>
    <scope>NUCLEOTIDE SEQUENCE [LARGE SCALE GENOMIC DNA]</scope>
    <source>
        <strain evidence="1 2">Philippines</strain>
    </source>
</reference>
<dbReference type="Proteomes" id="UP000240883">
    <property type="component" value="Unassembled WGS sequence"/>
</dbReference>
<evidence type="ECO:0000313" key="1">
    <source>
        <dbReference type="EMBL" id="PSN61837.1"/>
    </source>
</evidence>
<sequence length="152" mass="17017">MVCMGIGAARVCWSIWEHGVDMVSVHGGFSLGRIRVWVSRGGLMASPLSPPASHVCFFLFHFSGMARWRMPPGSMIGRNRGHFYTCLDVCTYVSSCVVSSSCSHRVRLRGEIMCAYISTYHGHAMERRVPHILTQAKGIYYDVMQKRATELA</sequence>
<accession>A0A2T2N8T0</accession>
<dbReference type="EMBL" id="KZ678143">
    <property type="protein sequence ID" value="PSN61837.1"/>
    <property type="molecule type" value="Genomic_DNA"/>
</dbReference>
<proteinExistence type="predicted"/>
<name>A0A2T2N8T0_CORCC</name>
<dbReference type="AlphaFoldDB" id="A0A2T2N8T0"/>
<protein>
    <submittedName>
        <fullName evidence="1">Uncharacterized protein</fullName>
    </submittedName>
</protein>